<dbReference type="Proteomes" id="UP000807353">
    <property type="component" value="Unassembled WGS sequence"/>
</dbReference>
<feature type="compositionally biased region" description="Acidic residues" evidence="1">
    <location>
        <begin position="356"/>
        <end position="382"/>
    </location>
</feature>
<keyword evidence="3" id="KW-1185">Reference proteome</keyword>
<evidence type="ECO:0000313" key="2">
    <source>
        <dbReference type="EMBL" id="KAF9468067.1"/>
    </source>
</evidence>
<name>A0A9P6CJ50_9AGAR</name>
<accession>A0A9P6CJ50</accession>
<proteinExistence type="predicted"/>
<dbReference type="OrthoDB" id="1914839at2759"/>
<dbReference type="Gene3D" id="1.25.40.10">
    <property type="entry name" value="Tetratricopeptide repeat domain"/>
    <property type="match status" value="2"/>
</dbReference>
<dbReference type="EMBL" id="MU150234">
    <property type="protein sequence ID" value="KAF9468067.1"/>
    <property type="molecule type" value="Genomic_DNA"/>
</dbReference>
<dbReference type="CDD" id="cd24142">
    <property type="entry name" value="ACL4-like"/>
    <property type="match status" value="1"/>
</dbReference>
<comment type="caution">
    <text evidence="2">The sequence shown here is derived from an EMBL/GenBank/DDBJ whole genome shotgun (WGS) entry which is preliminary data.</text>
</comment>
<dbReference type="InterPro" id="IPR011990">
    <property type="entry name" value="TPR-like_helical_dom_sf"/>
</dbReference>
<dbReference type="Pfam" id="PF14559">
    <property type="entry name" value="TPR_19"/>
    <property type="match status" value="1"/>
</dbReference>
<evidence type="ECO:0008006" key="4">
    <source>
        <dbReference type="Google" id="ProtNLM"/>
    </source>
</evidence>
<feature type="region of interest" description="Disordered" evidence="1">
    <location>
        <begin position="352"/>
        <end position="382"/>
    </location>
</feature>
<sequence length="382" mass="42469">MGRTRIKKKVVTKATDLPLQHASPLKTPSIPSLLEKAQSLIIECNYDLAQRFVRRVLEQQPRNTQAKEILGVALLETGEIDAAKEAFLSLLPPNPDASSPPPPSAHLYLAQLSDDDPRLALQHYQAAIDILSAQLKGKERATDEGGKSDEVELKTNIVRALVGQVEIWMDPTYDLCFEPNAERTCEDLLALALQTDPGNPEALQALSSVRMSQQRPEDAKECLEKAWSAWKNMDPDDPNLPPIPSRLSLVKLFIEMSLFTPALLVLHGIMASDDQEVEAWYLEGWCFFLMSEQAQENGGTLDELTWQELAKDARDCLETCQVLHRNEEHPDLPLLGHVEELIAKLDKLGIASSPGDDVEDEGDWEDLDVSDSEDSDGDVEMT</sequence>
<protein>
    <recommendedName>
        <fullName evidence="4">TPR-like protein</fullName>
    </recommendedName>
</protein>
<evidence type="ECO:0000313" key="3">
    <source>
        <dbReference type="Proteomes" id="UP000807353"/>
    </source>
</evidence>
<organism evidence="2 3">
    <name type="scientific">Collybia nuda</name>
    <dbReference type="NCBI Taxonomy" id="64659"/>
    <lineage>
        <taxon>Eukaryota</taxon>
        <taxon>Fungi</taxon>
        <taxon>Dikarya</taxon>
        <taxon>Basidiomycota</taxon>
        <taxon>Agaricomycotina</taxon>
        <taxon>Agaricomycetes</taxon>
        <taxon>Agaricomycetidae</taxon>
        <taxon>Agaricales</taxon>
        <taxon>Tricholomatineae</taxon>
        <taxon>Clitocybaceae</taxon>
        <taxon>Collybia</taxon>
    </lineage>
</organism>
<reference evidence="2" key="1">
    <citation type="submission" date="2020-11" db="EMBL/GenBank/DDBJ databases">
        <authorList>
            <consortium name="DOE Joint Genome Institute"/>
            <person name="Ahrendt S."/>
            <person name="Riley R."/>
            <person name="Andreopoulos W."/>
            <person name="Labutti K."/>
            <person name="Pangilinan J."/>
            <person name="Ruiz-Duenas F.J."/>
            <person name="Barrasa J.M."/>
            <person name="Sanchez-Garcia M."/>
            <person name="Camarero S."/>
            <person name="Miyauchi S."/>
            <person name="Serrano A."/>
            <person name="Linde D."/>
            <person name="Babiker R."/>
            <person name="Drula E."/>
            <person name="Ayuso-Fernandez I."/>
            <person name="Pacheco R."/>
            <person name="Padilla G."/>
            <person name="Ferreira P."/>
            <person name="Barriuso J."/>
            <person name="Kellner H."/>
            <person name="Castanera R."/>
            <person name="Alfaro M."/>
            <person name="Ramirez L."/>
            <person name="Pisabarro A.G."/>
            <person name="Kuo A."/>
            <person name="Tritt A."/>
            <person name="Lipzen A."/>
            <person name="He G."/>
            <person name="Yan M."/>
            <person name="Ng V."/>
            <person name="Cullen D."/>
            <person name="Martin F."/>
            <person name="Rosso M.-N."/>
            <person name="Henrissat B."/>
            <person name="Hibbett D."/>
            <person name="Martinez A.T."/>
            <person name="Grigoriev I.V."/>
        </authorList>
    </citation>
    <scope>NUCLEOTIDE SEQUENCE</scope>
    <source>
        <strain evidence="2">CBS 247.69</strain>
    </source>
</reference>
<evidence type="ECO:0000256" key="1">
    <source>
        <dbReference type="SAM" id="MobiDB-lite"/>
    </source>
</evidence>
<dbReference type="SUPFAM" id="SSF48452">
    <property type="entry name" value="TPR-like"/>
    <property type="match status" value="2"/>
</dbReference>
<gene>
    <name evidence="2" type="ORF">BDZ94DRAFT_840491</name>
</gene>
<dbReference type="AlphaFoldDB" id="A0A9P6CJ50"/>